<evidence type="ECO:0000313" key="9">
    <source>
        <dbReference type="Proteomes" id="UP000250140"/>
    </source>
</evidence>
<feature type="transmembrane region" description="Helical" evidence="6">
    <location>
        <begin position="181"/>
        <end position="201"/>
    </location>
</feature>
<feature type="transmembrane region" description="Helical" evidence="6">
    <location>
        <begin position="56"/>
        <end position="77"/>
    </location>
</feature>
<dbReference type="GO" id="GO:0005886">
    <property type="term" value="C:plasma membrane"/>
    <property type="evidence" value="ECO:0007669"/>
    <property type="project" value="TreeGrafter"/>
</dbReference>
<evidence type="ECO:0000256" key="3">
    <source>
        <dbReference type="ARBA" id="ARBA00022989"/>
    </source>
</evidence>
<dbReference type="PANTHER" id="PTHR23112">
    <property type="entry name" value="G PROTEIN-COUPLED RECEPTOR 157-RELATED"/>
    <property type="match status" value="1"/>
</dbReference>
<dbReference type="SUPFAM" id="SSF81321">
    <property type="entry name" value="Family A G protein-coupled receptor-like"/>
    <property type="match status" value="1"/>
</dbReference>
<evidence type="ECO:0000256" key="4">
    <source>
        <dbReference type="ARBA" id="ARBA00023136"/>
    </source>
</evidence>
<protein>
    <recommendedName>
        <fullName evidence="7">G-protein coupled receptors family 2 profile 2 domain-containing protein</fullName>
    </recommendedName>
</protein>
<dbReference type="Pfam" id="PF11710">
    <property type="entry name" value="Git3"/>
    <property type="match status" value="1"/>
</dbReference>
<dbReference type="InterPro" id="IPR022343">
    <property type="entry name" value="GCR1-cAMP_receptor"/>
</dbReference>
<dbReference type="PROSITE" id="PS50261">
    <property type="entry name" value="G_PROTEIN_RECEP_F2_4"/>
    <property type="match status" value="1"/>
</dbReference>
<organism evidence="8 9">
    <name type="scientific">Glonium stellatum</name>
    <dbReference type="NCBI Taxonomy" id="574774"/>
    <lineage>
        <taxon>Eukaryota</taxon>
        <taxon>Fungi</taxon>
        <taxon>Dikarya</taxon>
        <taxon>Ascomycota</taxon>
        <taxon>Pezizomycotina</taxon>
        <taxon>Dothideomycetes</taxon>
        <taxon>Pleosporomycetidae</taxon>
        <taxon>Gloniales</taxon>
        <taxon>Gloniaceae</taxon>
        <taxon>Glonium</taxon>
    </lineage>
</organism>
<gene>
    <name evidence="8" type="ORF">AOQ84DRAFT_386363</name>
</gene>
<evidence type="ECO:0000256" key="2">
    <source>
        <dbReference type="ARBA" id="ARBA00022692"/>
    </source>
</evidence>
<dbReference type="InterPro" id="IPR023041">
    <property type="entry name" value="Glucose_rcpt_Git3-like_N"/>
</dbReference>
<keyword evidence="2 6" id="KW-0812">Transmembrane</keyword>
<dbReference type="OrthoDB" id="100006at2759"/>
<evidence type="ECO:0000256" key="6">
    <source>
        <dbReference type="SAM" id="Phobius"/>
    </source>
</evidence>
<dbReference type="AlphaFoldDB" id="A0A8E2F7W0"/>
<sequence length="360" mass="40247">MGVLLKEVLSAPASGREARTLNAVILVVSLFSVLGAGWIILSFLLFRSVRTFRHQLILGLAISDLWMAVNFMSSAAVNLSGHLLSEKPQKPFCSFNGFMTQLFVVQTDYWVLTIAVCTFLILANYKHQSSWIQEHRIILWCLPWGLSTLWAALGLGIAGYGNIGAWCWFTSDRTRLLVNFIPRWIIILVILALYLRLYSLIYRAHMRFMNFDQEAAGTLEPETESVPSTRRIGRPNRSMDLSSGPGSKDDERSAGTRGVTHMRKPSPVLKKLAYQMMAYPLMYMLIWTIPTAIRIYQSVTGKAAPFGIATADKACIVIQGFADALIYGFNESSLSVWRGRFSSRKSINSFTSVSGAHNLS</sequence>
<accession>A0A8E2F7W0</accession>
<dbReference type="EMBL" id="KV748928">
    <property type="protein sequence ID" value="OCL12081.1"/>
    <property type="molecule type" value="Genomic_DNA"/>
</dbReference>
<name>A0A8E2F7W0_9PEZI</name>
<dbReference type="GO" id="GO:0007189">
    <property type="term" value="P:adenylate cyclase-activating G protein-coupled receptor signaling pathway"/>
    <property type="evidence" value="ECO:0007669"/>
    <property type="project" value="TreeGrafter"/>
</dbReference>
<feature type="region of interest" description="Disordered" evidence="5">
    <location>
        <begin position="219"/>
        <end position="260"/>
    </location>
</feature>
<keyword evidence="9" id="KW-1185">Reference proteome</keyword>
<feature type="domain" description="G-protein coupled receptors family 2 profile 2" evidence="7">
    <location>
        <begin position="21"/>
        <end position="203"/>
    </location>
</feature>
<dbReference type="PANTHER" id="PTHR23112:SF0">
    <property type="entry name" value="TRANSMEMBRANE PROTEIN 116"/>
    <property type="match status" value="1"/>
</dbReference>
<dbReference type="InterPro" id="IPR017981">
    <property type="entry name" value="GPCR_2-like_7TM"/>
</dbReference>
<feature type="transmembrane region" description="Helical" evidence="6">
    <location>
        <begin position="137"/>
        <end position="161"/>
    </location>
</feature>
<keyword evidence="3 6" id="KW-1133">Transmembrane helix</keyword>
<evidence type="ECO:0000256" key="5">
    <source>
        <dbReference type="SAM" id="MobiDB-lite"/>
    </source>
</evidence>
<evidence type="ECO:0000313" key="8">
    <source>
        <dbReference type="EMBL" id="OCL12081.1"/>
    </source>
</evidence>
<keyword evidence="4 6" id="KW-0472">Membrane</keyword>
<feature type="transmembrane region" description="Helical" evidence="6">
    <location>
        <begin position="109"/>
        <end position="125"/>
    </location>
</feature>
<dbReference type="GO" id="GO:0004930">
    <property type="term" value="F:G protein-coupled receptor activity"/>
    <property type="evidence" value="ECO:0007669"/>
    <property type="project" value="TreeGrafter"/>
</dbReference>
<dbReference type="Gene3D" id="1.20.1070.10">
    <property type="entry name" value="Rhodopsin 7-helix transmembrane proteins"/>
    <property type="match status" value="1"/>
</dbReference>
<evidence type="ECO:0000259" key="7">
    <source>
        <dbReference type="PROSITE" id="PS50261"/>
    </source>
</evidence>
<dbReference type="PRINTS" id="PR02001">
    <property type="entry name" value="GCR1CAMPR"/>
</dbReference>
<dbReference type="Pfam" id="PF11970">
    <property type="entry name" value="GPR_Gpa2_C"/>
    <property type="match status" value="1"/>
</dbReference>
<dbReference type="InterPro" id="IPR022596">
    <property type="entry name" value="GPR1/2/3_C"/>
</dbReference>
<feature type="transmembrane region" description="Helical" evidence="6">
    <location>
        <begin position="20"/>
        <end position="44"/>
    </location>
</feature>
<evidence type="ECO:0000256" key="1">
    <source>
        <dbReference type="ARBA" id="ARBA00004141"/>
    </source>
</evidence>
<comment type="subcellular location">
    <subcellularLocation>
        <location evidence="1">Membrane</location>
        <topology evidence="1">Multi-pass membrane protein</topology>
    </subcellularLocation>
</comment>
<dbReference type="GO" id="GO:0007166">
    <property type="term" value="P:cell surface receptor signaling pathway"/>
    <property type="evidence" value="ECO:0007669"/>
    <property type="project" value="InterPro"/>
</dbReference>
<reference evidence="8 9" key="1">
    <citation type="journal article" date="2016" name="Nat. Commun.">
        <title>Ectomycorrhizal ecology is imprinted in the genome of the dominant symbiotic fungus Cenococcum geophilum.</title>
        <authorList>
            <consortium name="DOE Joint Genome Institute"/>
            <person name="Peter M."/>
            <person name="Kohler A."/>
            <person name="Ohm R.A."/>
            <person name="Kuo A."/>
            <person name="Krutzmann J."/>
            <person name="Morin E."/>
            <person name="Arend M."/>
            <person name="Barry K.W."/>
            <person name="Binder M."/>
            <person name="Choi C."/>
            <person name="Clum A."/>
            <person name="Copeland A."/>
            <person name="Grisel N."/>
            <person name="Haridas S."/>
            <person name="Kipfer T."/>
            <person name="LaButti K."/>
            <person name="Lindquist E."/>
            <person name="Lipzen A."/>
            <person name="Maire R."/>
            <person name="Meier B."/>
            <person name="Mihaltcheva S."/>
            <person name="Molinier V."/>
            <person name="Murat C."/>
            <person name="Poggeler S."/>
            <person name="Quandt C.A."/>
            <person name="Sperisen C."/>
            <person name="Tritt A."/>
            <person name="Tisserant E."/>
            <person name="Crous P.W."/>
            <person name="Henrissat B."/>
            <person name="Nehls U."/>
            <person name="Egli S."/>
            <person name="Spatafora J.W."/>
            <person name="Grigoriev I.V."/>
            <person name="Martin F.M."/>
        </authorList>
    </citation>
    <scope>NUCLEOTIDE SEQUENCE [LARGE SCALE GENOMIC DNA]</scope>
    <source>
        <strain evidence="8 9">CBS 207.34</strain>
    </source>
</reference>
<dbReference type="Proteomes" id="UP000250140">
    <property type="component" value="Unassembled WGS sequence"/>
</dbReference>
<proteinExistence type="predicted"/>